<evidence type="ECO:0000313" key="17">
    <source>
        <dbReference type="Proteomes" id="UP001280121"/>
    </source>
</evidence>
<evidence type="ECO:0000256" key="5">
    <source>
        <dbReference type="ARBA" id="ARBA00022617"/>
    </source>
</evidence>
<keyword evidence="12" id="KW-1015">Disulfide bond</keyword>
<dbReference type="Proteomes" id="UP001280121">
    <property type="component" value="Unassembled WGS sequence"/>
</dbReference>
<evidence type="ECO:0000313" key="16">
    <source>
        <dbReference type="EMBL" id="KAK2641405.1"/>
    </source>
</evidence>
<feature type="binding site" evidence="10">
    <location>
        <position position="72"/>
    </location>
    <ligand>
        <name>Ca(2+)</name>
        <dbReference type="ChEBI" id="CHEBI:29108"/>
        <label>1</label>
    </ligand>
</feature>
<feature type="domain" description="Plant heme peroxidase family profile" evidence="15">
    <location>
        <begin position="25"/>
        <end position="155"/>
    </location>
</feature>
<evidence type="ECO:0000256" key="3">
    <source>
        <dbReference type="ARBA" id="ARBA00012313"/>
    </source>
</evidence>
<evidence type="ECO:0000256" key="9">
    <source>
        <dbReference type="PIRSR" id="PIRSR600823-1"/>
    </source>
</evidence>
<proteinExistence type="inferred from homology"/>
<dbReference type="EMBL" id="JANJYI010000007">
    <property type="protein sequence ID" value="KAK2641405.1"/>
    <property type="molecule type" value="Genomic_DNA"/>
</dbReference>
<keyword evidence="5" id="KW-0349">Heme</keyword>
<evidence type="ECO:0000256" key="6">
    <source>
        <dbReference type="ARBA" id="ARBA00022723"/>
    </source>
</evidence>
<dbReference type="AlphaFoldDB" id="A0AAD9TSF7"/>
<evidence type="ECO:0000256" key="11">
    <source>
        <dbReference type="PIRSR" id="PIRSR600823-4"/>
    </source>
</evidence>
<comment type="catalytic activity">
    <reaction evidence="1">
        <text>2 a phenolic donor + H2O2 = 2 a phenolic radical donor + 2 H2O</text>
        <dbReference type="Rhea" id="RHEA:56136"/>
        <dbReference type="ChEBI" id="CHEBI:15377"/>
        <dbReference type="ChEBI" id="CHEBI:16240"/>
        <dbReference type="ChEBI" id="CHEBI:139520"/>
        <dbReference type="ChEBI" id="CHEBI:139521"/>
        <dbReference type="EC" id="1.11.1.7"/>
    </reaction>
</comment>
<feature type="binding site" evidence="10">
    <location>
        <position position="67"/>
    </location>
    <ligand>
        <name>Ca(2+)</name>
        <dbReference type="ChEBI" id="CHEBI:29108"/>
        <label>1</label>
    </ligand>
</feature>
<dbReference type="Pfam" id="PF00141">
    <property type="entry name" value="peroxidase"/>
    <property type="match status" value="1"/>
</dbReference>
<dbReference type="PRINTS" id="PR00461">
    <property type="entry name" value="PLPEROXIDASE"/>
</dbReference>
<dbReference type="InterPro" id="IPR010255">
    <property type="entry name" value="Haem_peroxidase_sf"/>
</dbReference>
<evidence type="ECO:0000256" key="14">
    <source>
        <dbReference type="SAM" id="SignalP"/>
    </source>
</evidence>
<feature type="binding site" evidence="10">
    <location>
        <position position="90"/>
    </location>
    <ligand>
        <name>Ca(2+)</name>
        <dbReference type="ChEBI" id="CHEBI:29108"/>
        <label>1</label>
    </ligand>
</feature>
<evidence type="ECO:0000256" key="4">
    <source>
        <dbReference type="ARBA" id="ARBA00022559"/>
    </source>
</evidence>
<feature type="disulfide bond" evidence="12">
    <location>
        <begin position="35"/>
        <end position="116"/>
    </location>
</feature>
<keyword evidence="6 10" id="KW-0479">Metal-binding</keyword>
<dbReference type="GO" id="GO:0006979">
    <property type="term" value="P:response to oxidative stress"/>
    <property type="evidence" value="ECO:0007669"/>
    <property type="project" value="InterPro"/>
</dbReference>
<dbReference type="SUPFAM" id="SSF48113">
    <property type="entry name" value="Heme-dependent peroxidases"/>
    <property type="match status" value="1"/>
</dbReference>
<comment type="cofactor">
    <cofactor evidence="10">
        <name>Ca(2+)</name>
        <dbReference type="ChEBI" id="CHEBI:29108"/>
    </cofactor>
    <text evidence="10">Binds 2 calcium ions per subunit.</text>
</comment>
<feature type="signal peptide" evidence="14">
    <location>
        <begin position="1"/>
        <end position="19"/>
    </location>
</feature>
<dbReference type="PANTHER" id="PTHR31388:SF147">
    <property type="entry name" value="PEROXIDASE 58"/>
    <property type="match status" value="1"/>
</dbReference>
<feature type="site" description="Transition state stabilizer" evidence="11">
    <location>
        <position position="62"/>
    </location>
</feature>
<feature type="disulfide bond" evidence="12">
    <location>
        <begin position="68"/>
        <end position="73"/>
    </location>
</feature>
<protein>
    <recommendedName>
        <fullName evidence="3">peroxidase</fullName>
        <ecNumber evidence="3">1.11.1.7</ecNumber>
    </recommendedName>
</protein>
<evidence type="ECO:0000259" key="15">
    <source>
        <dbReference type="PROSITE" id="PS50873"/>
    </source>
</evidence>
<evidence type="ECO:0000256" key="7">
    <source>
        <dbReference type="ARBA" id="ARBA00023002"/>
    </source>
</evidence>
<feature type="binding site" evidence="10">
    <location>
        <position position="70"/>
    </location>
    <ligand>
        <name>Ca(2+)</name>
        <dbReference type="ChEBI" id="CHEBI:29108"/>
        <label>1</label>
    </ligand>
</feature>
<dbReference type="EC" id="1.11.1.7" evidence="3"/>
<comment type="similarity">
    <text evidence="13">Belongs to the peroxidase family.</text>
</comment>
<gene>
    <name evidence="16" type="ORF">Ddye_023168</name>
</gene>
<name>A0AAD9TSF7_9ROSI</name>
<keyword evidence="17" id="KW-1185">Reference proteome</keyword>
<evidence type="ECO:0000256" key="2">
    <source>
        <dbReference type="ARBA" id="ARBA00001970"/>
    </source>
</evidence>
<keyword evidence="14" id="KW-0732">Signal</keyword>
<feature type="binding site" evidence="10">
    <location>
        <position position="76"/>
    </location>
    <ligand>
        <name>Ca(2+)</name>
        <dbReference type="ChEBI" id="CHEBI:29108"/>
        <label>1</label>
    </ligand>
</feature>
<accession>A0AAD9TSF7</accession>
<dbReference type="Gene3D" id="1.10.520.10">
    <property type="match status" value="1"/>
</dbReference>
<feature type="active site" description="Proton acceptor" evidence="9">
    <location>
        <position position="66"/>
    </location>
</feature>
<evidence type="ECO:0000256" key="12">
    <source>
        <dbReference type="PIRSR" id="PIRSR600823-5"/>
    </source>
</evidence>
<keyword evidence="10" id="KW-0106">Calcium</keyword>
<dbReference type="PROSITE" id="PS50873">
    <property type="entry name" value="PEROXIDASE_4"/>
    <property type="match status" value="1"/>
</dbReference>
<keyword evidence="4" id="KW-0575">Peroxidase</keyword>
<dbReference type="GO" id="GO:0046872">
    <property type="term" value="F:metal ion binding"/>
    <property type="evidence" value="ECO:0007669"/>
    <property type="project" value="UniProtKB-KW"/>
</dbReference>
<dbReference type="GO" id="GO:0020037">
    <property type="term" value="F:heme binding"/>
    <property type="evidence" value="ECO:0007669"/>
    <property type="project" value="InterPro"/>
</dbReference>
<keyword evidence="8" id="KW-0408">Iron</keyword>
<feature type="chain" id="PRO_5042269460" description="peroxidase" evidence="14">
    <location>
        <begin position="20"/>
        <end position="155"/>
    </location>
</feature>
<dbReference type="PANTHER" id="PTHR31388">
    <property type="entry name" value="PEROXIDASE 72-RELATED"/>
    <property type="match status" value="1"/>
</dbReference>
<dbReference type="InterPro" id="IPR002016">
    <property type="entry name" value="Haem_peroxidase"/>
</dbReference>
<evidence type="ECO:0000256" key="1">
    <source>
        <dbReference type="ARBA" id="ARBA00000189"/>
    </source>
</evidence>
<reference evidence="16" key="1">
    <citation type="journal article" date="2023" name="Plant J.">
        <title>Genome sequences and population genomics provide insights into the demographic history, inbreeding, and mutation load of two 'living fossil' tree species of Dipteronia.</title>
        <authorList>
            <person name="Feng Y."/>
            <person name="Comes H.P."/>
            <person name="Chen J."/>
            <person name="Zhu S."/>
            <person name="Lu R."/>
            <person name="Zhang X."/>
            <person name="Li P."/>
            <person name="Qiu J."/>
            <person name="Olsen K.M."/>
            <person name="Qiu Y."/>
        </authorList>
    </citation>
    <scope>NUCLEOTIDE SEQUENCE</scope>
    <source>
        <strain evidence="16">KIB01</strain>
    </source>
</reference>
<sequence length="155" mass="16776">MFWFRIAVTLLFLSMVFEASSNNAQLSPTFYADTCTSVSCIVRGVIEKTQRNDPGVGAKLIRLHLHDCFVDGCDGSNLLNDSKADGIENEKRALPNLSARGFEVVDEIKTALENVCPGIVSCADILAIAAQISVSLDGGPSWEVELGRRDSRVAN</sequence>
<keyword evidence="7" id="KW-0560">Oxidoreductase</keyword>
<evidence type="ECO:0000256" key="8">
    <source>
        <dbReference type="ARBA" id="ARBA00023004"/>
    </source>
</evidence>
<evidence type="ECO:0000256" key="10">
    <source>
        <dbReference type="PIRSR" id="PIRSR600823-3"/>
    </source>
</evidence>
<comment type="cofactor">
    <cofactor evidence="2">
        <name>heme b</name>
        <dbReference type="ChEBI" id="CHEBI:60344"/>
    </cofactor>
</comment>
<dbReference type="PRINTS" id="PR00458">
    <property type="entry name" value="PEROXIDASE"/>
</dbReference>
<organism evidence="16 17">
    <name type="scientific">Dipteronia dyeriana</name>
    <dbReference type="NCBI Taxonomy" id="168575"/>
    <lineage>
        <taxon>Eukaryota</taxon>
        <taxon>Viridiplantae</taxon>
        <taxon>Streptophyta</taxon>
        <taxon>Embryophyta</taxon>
        <taxon>Tracheophyta</taxon>
        <taxon>Spermatophyta</taxon>
        <taxon>Magnoliopsida</taxon>
        <taxon>eudicotyledons</taxon>
        <taxon>Gunneridae</taxon>
        <taxon>Pentapetalae</taxon>
        <taxon>rosids</taxon>
        <taxon>malvids</taxon>
        <taxon>Sapindales</taxon>
        <taxon>Sapindaceae</taxon>
        <taxon>Hippocastanoideae</taxon>
        <taxon>Acereae</taxon>
        <taxon>Dipteronia</taxon>
    </lineage>
</organism>
<dbReference type="GO" id="GO:0140825">
    <property type="term" value="F:lactoperoxidase activity"/>
    <property type="evidence" value="ECO:0007669"/>
    <property type="project" value="UniProtKB-EC"/>
</dbReference>
<evidence type="ECO:0000256" key="13">
    <source>
        <dbReference type="RuleBase" id="RU004241"/>
    </source>
</evidence>
<feature type="binding site" evidence="10">
    <location>
        <position position="74"/>
    </location>
    <ligand>
        <name>Ca(2+)</name>
        <dbReference type="ChEBI" id="CHEBI:29108"/>
        <label>1</label>
    </ligand>
</feature>
<dbReference type="InterPro" id="IPR000823">
    <property type="entry name" value="Peroxidase_pln"/>
</dbReference>
<comment type="caution">
    <text evidence="16">The sequence shown here is derived from an EMBL/GenBank/DDBJ whole genome shotgun (WGS) entry which is preliminary data.</text>
</comment>